<evidence type="ECO:0000256" key="6">
    <source>
        <dbReference type="ARBA" id="ARBA00022840"/>
    </source>
</evidence>
<dbReference type="EMBL" id="JAESWB010000168">
    <property type="protein sequence ID" value="MBL4952481.1"/>
    <property type="molecule type" value="Genomic_DNA"/>
</dbReference>
<evidence type="ECO:0000313" key="13">
    <source>
        <dbReference type="EMBL" id="MBL4952481.1"/>
    </source>
</evidence>
<keyword evidence="4" id="KW-0479">Metal-binding</keyword>
<dbReference type="InterPro" id="IPR036565">
    <property type="entry name" value="Mur-like_cat_sf"/>
</dbReference>
<keyword evidence="5 10" id="KW-0547">Nucleotide-binding</keyword>
<keyword evidence="14" id="KW-1185">Reference proteome</keyword>
<dbReference type="PIRSF" id="PIRSF001563">
    <property type="entry name" value="Folylpolyglu_synth"/>
    <property type="match status" value="1"/>
</dbReference>
<evidence type="ECO:0000256" key="5">
    <source>
        <dbReference type="ARBA" id="ARBA00022741"/>
    </source>
</evidence>
<reference evidence="13 14" key="1">
    <citation type="submission" date="2021-01" db="EMBL/GenBank/DDBJ databases">
        <title>Genome public.</title>
        <authorList>
            <person name="Liu C."/>
            <person name="Sun Q."/>
        </authorList>
    </citation>
    <scope>NUCLEOTIDE SEQUENCE [LARGE SCALE GENOMIC DNA]</scope>
    <source>
        <strain evidence="13 14">YIM B02564</strain>
    </source>
</reference>
<organism evidence="13 14">
    <name type="scientific">Neobacillus paridis</name>
    <dbReference type="NCBI Taxonomy" id="2803862"/>
    <lineage>
        <taxon>Bacteria</taxon>
        <taxon>Bacillati</taxon>
        <taxon>Bacillota</taxon>
        <taxon>Bacilli</taxon>
        <taxon>Bacillales</taxon>
        <taxon>Bacillaceae</taxon>
        <taxon>Neobacillus</taxon>
    </lineage>
</organism>
<comment type="similarity">
    <text evidence="1 10">Belongs to the folylpolyglutamate synthase family.</text>
</comment>
<evidence type="ECO:0000256" key="9">
    <source>
        <dbReference type="ARBA" id="ARBA00047493"/>
    </source>
</evidence>
<sequence>MEEKFNEAMNYIRSREQFGSRPGLFRIRYLLDQLGNPQDDVKFVHIAGTNGKGSTVTYLKELFMNSGFKVGTYTSPYIERFNERICINGRHIPDEDIVYLINVLRPIVDKMDKTEDLFGLTEFELVTAMMFYYFHEKKVDVAVIEVGLGGLLDSTNVGHPLVSGITTIGLDHMQILGQTIEQIAEQKAGIIKQNGTVVTGNLPENALHVIEKKVRSTGAKIYRYNKEYYVDYIMSKQLTNEYFSFNNAGHSFPILSTSMIGSHQVENAGTALQMYLLYMEKCQLSVEPKIVAESLNNAFIPGRMEILSERPLVIVDGAHNVPGMERLHDNLQGMLLNRSAESKLFILFSAIHTKDVSGMIRLLEDIKQAEITITSFEYDSALSAVEIARHCHRKIAVINNWERAISELLDQMTNDDFLIITGSLYFISTVRQKVRRLLRRENEIVGFY</sequence>
<dbReference type="SUPFAM" id="SSF53244">
    <property type="entry name" value="MurD-like peptide ligases, peptide-binding domain"/>
    <property type="match status" value="1"/>
</dbReference>
<evidence type="ECO:0000259" key="11">
    <source>
        <dbReference type="Pfam" id="PF02875"/>
    </source>
</evidence>
<comment type="catalytic activity">
    <reaction evidence="9">
        <text>(6S)-5,6,7,8-tetrahydrofolyl-(gamma-L-Glu)(n) + L-glutamate + ATP = (6S)-5,6,7,8-tetrahydrofolyl-(gamma-L-Glu)(n+1) + ADP + phosphate + H(+)</text>
        <dbReference type="Rhea" id="RHEA:10580"/>
        <dbReference type="Rhea" id="RHEA-COMP:14738"/>
        <dbReference type="Rhea" id="RHEA-COMP:14740"/>
        <dbReference type="ChEBI" id="CHEBI:15378"/>
        <dbReference type="ChEBI" id="CHEBI:29985"/>
        <dbReference type="ChEBI" id="CHEBI:30616"/>
        <dbReference type="ChEBI" id="CHEBI:43474"/>
        <dbReference type="ChEBI" id="CHEBI:141005"/>
        <dbReference type="ChEBI" id="CHEBI:456216"/>
        <dbReference type="EC" id="6.3.2.17"/>
    </reaction>
</comment>
<feature type="domain" description="Mur ligase central" evidence="12">
    <location>
        <begin position="126"/>
        <end position="272"/>
    </location>
</feature>
<dbReference type="Pfam" id="PF02875">
    <property type="entry name" value="Mur_ligase_C"/>
    <property type="match status" value="1"/>
</dbReference>
<keyword evidence="7" id="KW-0460">Magnesium</keyword>
<name>A0ABS1TQE8_9BACI</name>
<dbReference type="PANTHER" id="PTHR11136">
    <property type="entry name" value="FOLYLPOLYGLUTAMATE SYNTHASE-RELATED"/>
    <property type="match status" value="1"/>
</dbReference>
<dbReference type="Proteomes" id="UP000623967">
    <property type="component" value="Unassembled WGS sequence"/>
</dbReference>
<evidence type="ECO:0000256" key="3">
    <source>
        <dbReference type="ARBA" id="ARBA00022598"/>
    </source>
</evidence>
<keyword evidence="3 10" id="KW-0436">Ligase</keyword>
<protein>
    <recommendedName>
        <fullName evidence="2">tetrahydrofolate synthase</fullName>
        <ecNumber evidence="2">6.3.2.17</ecNumber>
    </recommendedName>
    <alternativeName>
        <fullName evidence="8">Tetrahydrofolylpolyglutamate synthase</fullName>
    </alternativeName>
</protein>
<evidence type="ECO:0000256" key="10">
    <source>
        <dbReference type="PIRNR" id="PIRNR001563"/>
    </source>
</evidence>
<dbReference type="EC" id="6.3.2.17" evidence="2"/>
<evidence type="ECO:0000256" key="1">
    <source>
        <dbReference type="ARBA" id="ARBA00008276"/>
    </source>
</evidence>
<evidence type="ECO:0000313" key="14">
    <source>
        <dbReference type="Proteomes" id="UP000623967"/>
    </source>
</evidence>
<dbReference type="InterPro" id="IPR001645">
    <property type="entry name" value="Folylpolyglutamate_synth"/>
</dbReference>
<dbReference type="Pfam" id="PF08245">
    <property type="entry name" value="Mur_ligase_M"/>
    <property type="match status" value="1"/>
</dbReference>
<dbReference type="NCBIfam" id="TIGR01499">
    <property type="entry name" value="folC"/>
    <property type="match status" value="1"/>
</dbReference>
<dbReference type="InterPro" id="IPR036615">
    <property type="entry name" value="Mur_ligase_C_dom_sf"/>
</dbReference>
<dbReference type="Gene3D" id="3.40.1190.10">
    <property type="entry name" value="Mur-like, catalytic domain"/>
    <property type="match status" value="1"/>
</dbReference>
<dbReference type="PANTHER" id="PTHR11136:SF0">
    <property type="entry name" value="DIHYDROFOLATE SYNTHETASE-RELATED"/>
    <property type="match status" value="1"/>
</dbReference>
<dbReference type="InterPro" id="IPR013221">
    <property type="entry name" value="Mur_ligase_cen"/>
</dbReference>
<dbReference type="RefSeq" id="WP_202653746.1">
    <property type="nucleotide sequence ID" value="NZ_JAESWB010000168.1"/>
</dbReference>
<evidence type="ECO:0000256" key="7">
    <source>
        <dbReference type="ARBA" id="ARBA00022842"/>
    </source>
</evidence>
<evidence type="ECO:0000256" key="4">
    <source>
        <dbReference type="ARBA" id="ARBA00022723"/>
    </source>
</evidence>
<gene>
    <name evidence="13" type="ORF">JK635_09690</name>
</gene>
<dbReference type="Gene3D" id="3.90.190.20">
    <property type="entry name" value="Mur ligase, C-terminal domain"/>
    <property type="match status" value="1"/>
</dbReference>
<feature type="domain" description="Mur ligase C-terminal" evidence="11">
    <location>
        <begin position="302"/>
        <end position="423"/>
    </location>
</feature>
<dbReference type="SUPFAM" id="SSF53623">
    <property type="entry name" value="MurD-like peptide ligases, catalytic domain"/>
    <property type="match status" value="1"/>
</dbReference>
<evidence type="ECO:0000256" key="2">
    <source>
        <dbReference type="ARBA" id="ARBA00013025"/>
    </source>
</evidence>
<proteinExistence type="inferred from homology"/>
<comment type="caution">
    <text evidence="13">The sequence shown here is derived from an EMBL/GenBank/DDBJ whole genome shotgun (WGS) entry which is preliminary data.</text>
</comment>
<dbReference type="InterPro" id="IPR004101">
    <property type="entry name" value="Mur_ligase_C"/>
</dbReference>
<accession>A0ABS1TQE8</accession>
<keyword evidence="6 10" id="KW-0067">ATP-binding</keyword>
<evidence type="ECO:0000256" key="8">
    <source>
        <dbReference type="ARBA" id="ARBA00030592"/>
    </source>
</evidence>
<evidence type="ECO:0000259" key="12">
    <source>
        <dbReference type="Pfam" id="PF08245"/>
    </source>
</evidence>